<dbReference type="AlphaFoldDB" id="A0A7K1XRU1"/>
<evidence type="ECO:0000256" key="2">
    <source>
        <dbReference type="SAM" id="Phobius"/>
    </source>
</evidence>
<dbReference type="SUPFAM" id="SSF48452">
    <property type="entry name" value="TPR-like"/>
    <property type="match status" value="1"/>
</dbReference>
<organism evidence="3 4">
    <name type="scientific">Hufsiella ginkgonis</name>
    <dbReference type="NCBI Taxonomy" id="2695274"/>
    <lineage>
        <taxon>Bacteria</taxon>
        <taxon>Pseudomonadati</taxon>
        <taxon>Bacteroidota</taxon>
        <taxon>Sphingobacteriia</taxon>
        <taxon>Sphingobacteriales</taxon>
        <taxon>Sphingobacteriaceae</taxon>
        <taxon>Hufsiella</taxon>
    </lineage>
</organism>
<dbReference type="EMBL" id="WVHS01000001">
    <property type="protein sequence ID" value="MXV13703.1"/>
    <property type="molecule type" value="Genomic_DNA"/>
</dbReference>
<dbReference type="Pfam" id="PF13432">
    <property type="entry name" value="TPR_16"/>
    <property type="match status" value="2"/>
</dbReference>
<keyword evidence="4" id="KW-1185">Reference proteome</keyword>
<evidence type="ECO:0000313" key="4">
    <source>
        <dbReference type="Proteomes" id="UP000451233"/>
    </source>
</evidence>
<dbReference type="Proteomes" id="UP000451233">
    <property type="component" value="Unassembled WGS sequence"/>
</dbReference>
<gene>
    <name evidence="3" type="ORF">GS398_00160</name>
</gene>
<sequence>MIHRKQIAVISLVVVLMGLLLSMNIKGLVKPKEQRNVNGTVAGGPSAAASVSVESVSALAKPELTANFAKQVADLEEALSQAPGEKKIGLEKQLAQKWEDVNQPGPAAFYHEMVAVRENTYNAWLKTGDAFSNAQQNTQDTLIQPALGEKAINAYQKALELQPGSRDAKMGLGAAYVNGSANPMAGIQLLLAVVKEDPDNLKANKTLGLFSMRSGQFDKAVNRFKTVIRVKEDSESWFYLATSYENLGMKKDAIDAYEKSKVLAADPGLSKFVDKKVEELKK</sequence>
<dbReference type="InterPro" id="IPR011990">
    <property type="entry name" value="TPR-like_helical_dom_sf"/>
</dbReference>
<dbReference type="InterPro" id="IPR019734">
    <property type="entry name" value="TPR_rpt"/>
</dbReference>
<evidence type="ECO:0000256" key="1">
    <source>
        <dbReference type="PROSITE-ProRule" id="PRU00339"/>
    </source>
</evidence>
<dbReference type="PROSITE" id="PS50005">
    <property type="entry name" value="TPR"/>
    <property type="match status" value="1"/>
</dbReference>
<proteinExistence type="predicted"/>
<accession>A0A7K1XRU1</accession>
<reference evidence="3 4" key="1">
    <citation type="submission" date="2019-11" db="EMBL/GenBank/DDBJ databases">
        <title>Pedobacter sp. HMF7056 Genome sequencing and assembly.</title>
        <authorList>
            <person name="Kang H."/>
            <person name="Kim H."/>
            <person name="Joh K."/>
        </authorList>
    </citation>
    <scope>NUCLEOTIDE SEQUENCE [LARGE SCALE GENOMIC DNA]</scope>
    <source>
        <strain evidence="3 4">HMF7056</strain>
    </source>
</reference>
<comment type="caution">
    <text evidence="3">The sequence shown here is derived from an EMBL/GenBank/DDBJ whole genome shotgun (WGS) entry which is preliminary data.</text>
</comment>
<feature type="transmembrane region" description="Helical" evidence="2">
    <location>
        <begin position="7"/>
        <end position="25"/>
    </location>
</feature>
<feature type="repeat" description="TPR" evidence="1">
    <location>
        <begin position="201"/>
        <end position="234"/>
    </location>
</feature>
<name>A0A7K1XRU1_9SPHI</name>
<protein>
    <submittedName>
        <fullName evidence="3">Tetratricopeptide repeat protein</fullName>
    </submittedName>
</protein>
<keyword evidence="2" id="KW-1133">Transmembrane helix</keyword>
<keyword evidence="2" id="KW-0812">Transmembrane</keyword>
<dbReference type="RefSeq" id="WP_160904735.1">
    <property type="nucleotide sequence ID" value="NZ_WVHS01000001.1"/>
</dbReference>
<evidence type="ECO:0000313" key="3">
    <source>
        <dbReference type="EMBL" id="MXV13703.1"/>
    </source>
</evidence>
<keyword evidence="2" id="KW-0472">Membrane</keyword>
<dbReference type="Gene3D" id="1.25.40.10">
    <property type="entry name" value="Tetratricopeptide repeat domain"/>
    <property type="match status" value="2"/>
</dbReference>
<keyword evidence="1" id="KW-0802">TPR repeat</keyword>